<evidence type="ECO:0000313" key="1">
    <source>
        <dbReference type="EMBL" id="KZT64939.1"/>
    </source>
</evidence>
<dbReference type="STRING" id="1314783.A0A165LWL7"/>
<organism evidence="1 2">
    <name type="scientific">Daedalea quercina L-15889</name>
    <dbReference type="NCBI Taxonomy" id="1314783"/>
    <lineage>
        <taxon>Eukaryota</taxon>
        <taxon>Fungi</taxon>
        <taxon>Dikarya</taxon>
        <taxon>Basidiomycota</taxon>
        <taxon>Agaricomycotina</taxon>
        <taxon>Agaricomycetes</taxon>
        <taxon>Polyporales</taxon>
        <taxon>Fomitopsis</taxon>
    </lineage>
</organism>
<gene>
    <name evidence="1" type="ORF">DAEQUDRAFT_814646</name>
</gene>
<dbReference type="AlphaFoldDB" id="A0A165LWL7"/>
<proteinExistence type="predicted"/>
<keyword evidence="2" id="KW-1185">Reference proteome</keyword>
<name>A0A165LWL7_9APHY</name>
<dbReference type="Proteomes" id="UP000076727">
    <property type="component" value="Unassembled WGS sequence"/>
</dbReference>
<protein>
    <submittedName>
        <fullName evidence="1">Uncharacterized protein</fullName>
    </submittedName>
</protein>
<sequence>MQPIFHYVLPELRLVTLARCYFARYPDEDAEARLTNRLLNCLMERYEYGAEIEQLRVMHAVNITEEEISWLAEVVRTMDWDSIVDYEEEVNSIVSLSDGYDDEDDFDSDGSLIDDPYNMYFGDVLLW</sequence>
<reference evidence="1 2" key="1">
    <citation type="journal article" date="2016" name="Mol. Biol. Evol.">
        <title>Comparative Genomics of Early-Diverging Mushroom-Forming Fungi Provides Insights into the Origins of Lignocellulose Decay Capabilities.</title>
        <authorList>
            <person name="Nagy L.G."/>
            <person name="Riley R."/>
            <person name="Tritt A."/>
            <person name="Adam C."/>
            <person name="Daum C."/>
            <person name="Floudas D."/>
            <person name="Sun H."/>
            <person name="Yadav J.S."/>
            <person name="Pangilinan J."/>
            <person name="Larsson K.H."/>
            <person name="Matsuura K."/>
            <person name="Barry K."/>
            <person name="Labutti K."/>
            <person name="Kuo R."/>
            <person name="Ohm R.A."/>
            <person name="Bhattacharya S.S."/>
            <person name="Shirouzu T."/>
            <person name="Yoshinaga Y."/>
            <person name="Martin F.M."/>
            <person name="Grigoriev I.V."/>
            <person name="Hibbett D.S."/>
        </authorList>
    </citation>
    <scope>NUCLEOTIDE SEQUENCE [LARGE SCALE GENOMIC DNA]</scope>
    <source>
        <strain evidence="1 2">L-15889</strain>
    </source>
</reference>
<dbReference type="OrthoDB" id="3172239at2759"/>
<dbReference type="SUPFAM" id="SSF54675">
    <property type="entry name" value="Nicotinate/Quinolinate PRTase N-terminal domain-like"/>
    <property type="match status" value="1"/>
</dbReference>
<dbReference type="EMBL" id="KV429115">
    <property type="protein sequence ID" value="KZT64939.1"/>
    <property type="molecule type" value="Genomic_DNA"/>
</dbReference>
<evidence type="ECO:0000313" key="2">
    <source>
        <dbReference type="Proteomes" id="UP000076727"/>
    </source>
</evidence>
<accession>A0A165LWL7</accession>